<gene>
    <name evidence="2" type="ORF">SAMN04487969_113170</name>
</gene>
<keyword evidence="1" id="KW-1133">Transmembrane helix</keyword>
<keyword evidence="3" id="KW-1185">Reference proteome</keyword>
<protein>
    <submittedName>
        <fullName evidence="2">SdpI/YhfL protein family protein</fullName>
    </submittedName>
</protein>
<dbReference type="RefSeq" id="WP_046232807.1">
    <property type="nucleotide sequence ID" value="NZ_FONN01000013.1"/>
</dbReference>
<proteinExistence type="predicted"/>
<reference evidence="3" key="1">
    <citation type="submission" date="2016-10" db="EMBL/GenBank/DDBJ databases">
        <authorList>
            <person name="Varghese N."/>
            <person name="Submissions S."/>
        </authorList>
    </citation>
    <scope>NUCLEOTIDE SEQUENCE [LARGE SCALE GENOMIC DNA]</scope>
    <source>
        <strain evidence="3">CGMCC 1.10223</strain>
    </source>
</reference>
<accession>A0A1I2FWW1</accession>
<dbReference type="Pfam" id="PF13630">
    <property type="entry name" value="SdpI"/>
    <property type="match status" value="1"/>
</dbReference>
<dbReference type="InterPro" id="IPR025962">
    <property type="entry name" value="SdpI/YhfL"/>
</dbReference>
<evidence type="ECO:0000313" key="3">
    <source>
        <dbReference type="Proteomes" id="UP000183410"/>
    </source>
</evidence>
<dbReference type="EMBL" id="FONN01000013">
    <property type="protein sequence ID" value="SFF09287.1"/>
    <property type="molecule type" value="Genomic_DNA"/>
</dbReference>
<organism evidence="2 3">
    <name type="scientific">Paenibacillus algorifonticola</name>
    <dbReference type="NCBI Taxonomy" id="684063"/>
    <lineage>
        <taxon>Bacteria</taxon>
        <taxon>Bacillati</taxon>
        <taxon>Bacillota</taxon>
        <taxon>Bacilli</taxon>
        <taxon>Bacillales</taxon>
        <taxon>Paenibacillaceae</taxon>
        <taxon>Paenibacillus</taxon>
    </lineage>
</organism>
<feature type="transmembrane region" description="Helical" evidence="1">
    <location>
        <begin position="6"/>
        <end position="26"/>
    </location>
</feature>
<sequence length="118" mass="13757">MDKSQFGNLILSVVIALVFYLSGFFLKKYPPKEINVTYGYRTSRSLKNIDLWKEANKYSAEIMKQYGIIFLIIGCLISLLFKGISITMILIGLMILFFVLMFIRVEKRLKEMELNKID</sequence>
<keyword evidence="1" id="KW-0472">Membrane</keyword>
<feature type="transmembrane region" description="Helical" evidence="1">
    <location>
        <begin position="62"/>
        <end position="80"/>
    </location>
</feature>
<name>A0A1I2FWW1_9BACL</name>
<evidence type="ECO:0000313" key="2">
    <source>
        <dbReference type="EMBL" id="SFF09287.1"/>
    </source>
</evidence>
<dbReference type="Proteomes" id="UP000183410">
    <property type="component" value="Unassembled WGS sequence"/>
</dbReference>
<dbReference type="AlphaFoldDB" id="A0A1I2FWW1"/>
<keyword evidence="1" id="KW-0812">Transmembrane</keyword>
<dbReference type="OrthoDB" id="3173919at2"/>
<evidence type="ECO:0000256" key="1">
    <source>
        <dbReference type="SAM" id="Phobius"/>
    </source>
</evidence>